<organism evidence="4 5">
    <name type="scientific">Naegleria fowleri</name>
    <name type="common">Brain eating amoeba</name>
    <dbReference type="NCBI Taxonomy" id="5763"/>
    <lineage>
        <taxon>Eukaryota</taxon>
        <taxon>Discoba</taxon>
        <taxon>Heterolobosea</taxon>
        <taxon>Tetramitia</taxon>
        <taxon>Eutetramitia</taxon>
        <taxon>Vahlkampfiidae</taxon>
        <taxon>Naegleria</taxon>
    </lineage>
</organism>
<dbReference type="SMART" id="SM00028">
    <property type="entry name" value="TPR"/>
    <property type="match status" value="4"/>
</dbReference>
<dbReference type="AlphaFoldDB" id="A0A6A5BXF4"/>
<evidence type="ECO:0000256" key="3">
    <source>
        <dbReference type="PROSITE-ProRule" id="PRU00339"/>
    </source>
</evidence>
<dbReference type="GeneID" id="68109486"/>
<dbReference type="PROSITE" id="PS50005">
    <property type="entry name" value="TPR"/>
    <property type="match status" value="1"/>
</dbReference>
<dbReference type="Gene3D" id="1.25.40.10">
    <property type="entry name" value="Tetratricopeptide repeat domain"/>
    <property type="match status" value="2"/>
</dbReference>
<dbReference type="EMBL" id="VFQX01000029">
    <property type="protein sequence ID" value="KAF0978448.1"/>
    <property type="molecule type" value="Genomic_DNA"/>
</dbReference>
<dbReference type="VEuPathDB" id="AmoebaDB:FDP41_002268"/>
<keyword evidence="5" id="KW-1185">Reference proteome</keyword>
<accession>A0A6A5BXF4</accession>
<dbReference type="Pfam" id="PF13181">
    <property type="entry name" value="TPR_8"/>
    <property type="match status" value="1"/>
</dbReference>
<evidence type="ECO:0000256" key="2">
    <source>
        <dbReference type="ARBA" id="ARBA00022803"/>
    </source>
</evidence>
<sequence>MPKKRHHHDAVVSLFSSSLSSSSSLSEKHASEETSSSTLFMMQNQNDSSCSSEVIFNRKRDKFYDLLRKGILFRLEENYVESFECLKQVVELEPNNYEGYLEWSVCMTLSNRNVYAMRILKLGLHNCKYSYWFSDSERDIEREYFHNLFVGLIYEINEEQQTSLEYYKEACRLVPNGFYALFSYGYANGSLGLDKNPGLTAHEKERYIEESCKYFEKALECLYAHPLHSKYHRYYICILCTNIAWVLRENNETSIDALKYYSKATDWYDRHLRSYFSRASLYGKRGEYENALKDFSKCIEIKESQLPKWEGILVKLKSYTGSNISTLLSFFTSRQRADDFLSQYFYHNEEVHNTNFSAYDMKEYEKRLADMYEERGLLHLENHVVEDALFDFTASKLINPCNACSHIFVYFIASSVMDPSASSSILLNHVKYLQEAENVYDHELDFFDLASIFKHTANIFEDLNDTTNAKEFETKSHCVLNHSRIC</sequence>
<dbReference type="VEuPathDB" id="AmoebaDB:NF0103820"/>
<feature type="repeat" description="TPR" evidence="3">
    <location>
        <begin position="272"/>
        <end position="305"/>
    </location>
</feature>
<evidence type="ECO:0000313" key="5">
    <source>
        <dbReference type="Proteomes" id="UP000444721"/>
    </source>
</evidence>
<dbReference type="VEuPathDB" id="AmoebaDB:NfTy_042910"/>
<keyword evidence="2 3" id="KW-0802">TPR repeat</keyword>
<evidence type="ECO:0000256" key="1">
    <source>
        <dbReference type="ARBA" id="ARBA00022737"/>
    </source>
</evidence>
<dbReference type="Proteomes" id="UP000444721">
    <property type="component" value="Unassembled WGS sequence"/>
</dbReference>
<comment type="caution">
    <text evidence="4">The sequence shown here is derived from an EMBL/GenBank/DDBJ whole genome shotgun (WGS) entry which is preliminary data.</text>
</comment>
<proteinExistence type="predicted"/>
<dbReference type="OrthoDB" id="10257045at2759"/>
<dbReference type="OMA" id="HTANIFE"/>
<dbReference type="RefSeq" id="XP_044563161.1">
    <property type="nucleotide sequence ID" value="XM_044705443.1"/>
</dbReference>
<evidence type="ECO:0008006" key="6">
    <source>
        <dbReference type="Google" id="ProtNLM"/>
    </source>
</evidence>
<gene>
    <name evidence="4" type="ORF">FDP41_002268</name>
</gene>
<protein>
    <recommendedName>
        <fullName evidence="6">Cdc23 domain-containing protein</fullName>
    </recommendedName>
</protein>
<dbReference type="InterPro" id="IPR050498">
    <property type="entry name" value="Ycf3"/>
</dbReference>
<keyword evidence="1" id="KW-0677">Repeat</keyword>
<dbReference type="InterPro" id="IPR019734">
    <property type="entry name" value="TPR_rpt"/>
</dbReference>
<evidence type="ECO:0000313" key="4">
    <source>
        <dbReference type="EMBL" id="KAF0978448.1"/>
    </source>
</evidence>
<dbReference type="SUPFAM" id="SSF48452">
    <property type="entry name" value="TPR-like"/>
    <property type="match status" value="2"/>
</dbReference>
<dbReference type="PANTHER" id="PTHR44858">
    <property type="entry name" value="TETRATRICOPEPTIDE REPEAT PROTEIN 6"/>
    <property type="match status" value="1"/>
</dbReference>
<dbReference type="PANTHER" id="PTHR44858:SF1">
    <property type="entry name" value="UDP-N-ACETYLGLUCOSAMINE--PEPTIDE N-ACETYLGLUCOSAMINYLTRANSFERASE SPINDLY-RELATED"/>
    <property type="match status" value="1"/>
</dbReference>
<reference evidence="4 5" key="1">
    <citation type="journal article" date="2019" name="Sci. Rep.">
        <title>Nanopore sequencing improves the draft genome of the human pathogenic amoeba Naegleria fowleri.</title>
        <authorList>
            <person name="Liechti N."/>
            <person name="Schurch N."/>
            <person name="Bruggmann R."/>
            <person name="Wittwer M."/>
        </authorList>
    </citation>
    <scope>NUCLEOTIDE SEQUENCE [LARGE SCALE GENOMIC DNA]</scope>
    <source>
        <strain evidence="4 5">ATCC 30894</strain>
    </source>
</reference>
<dbReference type="InterPro" id="IPR011990">
    <property type="entry name" value="TPR-like_helical_dom_sf"/>
</dbReference>
<name>A0A6A5BXF4_NAEFO</name>